<proteinExistence type="predicted"/>
<organism evidence="1 2">
    <name type="scientific">Hyalella azteca</name>
    <name type="common">Amphipod</name>
    <dbReference type="NCBI Taxonomy" id="294128"/>
    <lineage>
        <taxon>Eukaryota</taxon>
        <taxon>Metazoa</taxon>
        <taxon>Ecdysozoa</taxon>
        <taxon>Arthropoda</taxon>
        <taxon>Crustacea</taxon>
        <taxon>Multicrustacea</taxon>
        <taxon>Malacostraca</taxon>
        <taxon>Eumalacostraca</taxon>
        <taxon>Peracarida</taxon>
        <taxon>Amphipoda</taxon>
        <taxon>Senticaudata</taxon>
        <taxon>Talitrida</taxon>
        <taxon>Talitroidea</taxon>
        <taxon>Hyalellidae</taxon>
        <taxon>Hyalella</taxon>
    </lineage>
</organism>
<protein>
    <submittedName>
        <fullName evidence="2">Uncharacterized protein LOC108682725</fullName>
    </submittedName>
</protein>
<evidence type="ECO:0000313" key="1">
    <source>
        <dbReference type="Proteomes" id="UP000694843"/>
    </source>
</evidence>
<name>A0A8B7PQ92_HYAAZ</name>
<keyword evidence="1" id="KW-1185">Reference proteome</keyword>
<gene>
    <name evidence="2" type="primary">LOC108682725</name>
</gene>
<evidence type="ECO:0000313" key="2">
    <source>
        <dbReference type="RefSeq" id="XP_018027447.1"/>
    </source>
</evidence>
<dbReference type="GeneID" id="108682725"/>
<sequence length="167" mass="18154">MSATDVVQCARQAALEDMAGFSFNGTCTAYRFGKKLCSCSTEEPVIYVTNSSISYGTPSSVPFSAAPYVNVTVENTALKLYQLVNVVQAVFQPEFMPQSAIPLAASNVHLFPQDNGTYRGIFIAELDVASCVTDSPCGITVLVTTILPSYNLREYQLRRVFGILTKL</sequence>
<reference evidence="2" key="1">
    <citation type="submission" date="2025-08" db="UniProtKB">
        <authorList>
            <consortium name="RefSeq"/>
        </authorList>
    </citation>
    <scope>IDENTIFICATION</scope>
    <source>
        <tissue evidence="2">Whole organism</tissue>
    </source>
</reference>
<dbReference type="RefSeq" id="XP_018027447.1">
    <property type="nucleotide sequence ID" value="XM_018171958.2"/>
</dbReference>
<accession>A0A8B7PQ92</accession>
<dbReference type="AlphaFoldDB" id="A0A8B7PQ92"/>
<dbReference type="Proteomes" id="UP000694843">
    <property type="component" value="Unplaced"/>
</dbReference>
<dbReference type="KEGG" id="hazt:108682725"/>